<keyword evidence="3" id="KW-0413">Isomerase</keyword>
<dbReference type="PROSITE" id="PS00175">
    <property type="entry name" value="PG_MUTASE"/>
    <property type="match status" value="1"/>
</dbReference>
<comment type="caution">
    <text evidence="8">The sequence shown here is derived from an EMBL/GenBank/DDBJ whole genome shotgun (WGS) entry which is preliminary data.</text>
</comment>
<dbReference type="PANTHER" id="PTHR11931">
    <property type="entry name" value="PHOSPHOGLYCERATE MUTASE"/>
    <property type="match status" value="1"/>
</dbReference>
<feature type="binding site" evidence="5">
    <location>
        <begin position="155"/>
        <end position="156"/>
    </location>
    <ligand>
        <name>substrate</name>
    </ligand>
</feature>
<feature type="binding site" evidence="5">
    <location>
        <begin position="84"/>
        <end position="87"/>
    </location>
    <ligand>
        <name>substrate</name>
    </ligand>
</feature>
<gene>
    <name evidence="8" type="ORF">A2872_02985</name>
</gene>
<dbReference type="Proteomes" id="UP000178681">
    <property type="component" value="Unassembled WGS sequence"/>
</dbReference>
<evidence type="ECO:0000256" key="7">
    <source>
        <dbReference type="RuleBase" id="RU004512"/>
    </source>
</evidence>
<dbReference type="PIRSF" id="PIRSF000709">
    <property type="entry name" value="6PFK_2-Ptase"/>
    <property type="match status" value="1"/>
</dbReference>
<keyword evidence="2" id="KW-0324">Glycolysis</keyword>
<evidence type="ECO:0000256" key="2">
    <source>
        <dbReference type="ARBA" id="ARBA00023152"/>
    </source>
</evidence>
<dbReference type="InterPro" id="IPR005952">
    <property type="entry name" value="Phosphogly_mut1"/>
</dbReference>
<comment type="pathway">
    <text evidence="7">Carbohydrate degradation; glycolysis; pyruvate from D-glyceraldehyde 3-phosphate: step 3/5.</text>
</comment>
<evidence type="ECO:0000256" key="3">
    <source>
        <dbReference type="ARBA" id="ARBA00023235"/>
    </source>
</evidence>
<feature type="active site" description="Proton donor/acceptor" evidence="4">
    <location>
        <position position="84"/>
    </location>
</feature>
<dbReference type="Gene3D" id="3.40.50.1240">
    <property type="entry name" value="Phosphoglycerate mutase-like"/>
    <property type="match status" value="1"/>
</dbReference>
<evidence type="ECO:0000256" key="4">
    <source>
        <dbReference type="PIRSR" id="PIRSR613078-1"/>
    </source>
</evidence>
<reference evidence="8 9" key="1">
    <citation type="journal article" date="2016" name="Nat. Commun.">
        <title>Thousands of microbial genomes shed light on interconnected biogeochemical processes in an aquifer system.</title>
        <authorList>
            <person name="Anantharaman K."/>
            <person name="Brown C.T."/>
            <person name="Hug L.A."/>
            <person name="Sharon I."/>
            <person name="Castelle C.J."/>
            <person name="Probst A.J."/>
            <person name="Thomas B.C."/>
            <person name="Singh A."/>
            <person name="Wilkins M.J."/>
            <person name="Karaoz U."/>
            <person name="Brodie E.L."/>
            <person name="Williams K.H."/>
            <person name="Hubbard S.S."/>
            <person name="Banfield J.F."/>
        </authorList>
    </citation>
    <scope>NUCLEOTIDE SEQUENCE [LARGE SCALE GENOMIC DNA]</scope>
</reference>
<dbReference type="AlphaFoldDB" id="A0A1F5Z4M9"/>
<evidence type="ECO:0000313" key="9">
    <source>
        <dbReference type="Proteomes" id="UP000178681"/>
    </source>
</evidence>
<dbReference type="SUPFAM" id="SSF53254">
    <property type="entry name" value="Phosphoglycerate mutase-like"/>
    <property type="match status" value="1"/>
</dbReference>
<feature type="binding site" evidence="5">
    <location>
        <position position="95"/>
    </location>
    <ligand>
        <name>substrate</name>
    </ligand>
</feature>
<comment type="function">
    <text evidence="7">Catalyzes the interconversion of 2-phosphoglycerate and 3-phosphoglycerate.</text>
</comment>
<evidence type="ECO:0000256" key="1">
    <source>
        <dbReference type="ARBA" id="ARBA00006717"/>
    </source>
</evidence>
<dbReference type="InterPro" id="IPR029033">
    <property type="entry name" value="His_PPase_superfam"/>
</dbReference>
<dbReference type="Pfam" id="PF00300">
    <property type="entry name" value="His_Phos_1"/>
    <property type="match status" value="1"/>
</dbReference>
<dbReference type="GO" id="GO:0004619">
    <property type="term" value="F:phosphoglycerate mutase activity"/>
    <property type="evidence" value="ECO:0007669"/>
    <property type="project" value="UniProtKB-EC"/>
</dbReference>
<dbReference type="InterPro" id="IPR013078">
    <property type="entry name" value="His_Pase_superF_clade-1"/>
</dbReference>
<name>A0A1F5Z4M9_9BACT</name>
<dbReference type="SMART" id="SM00855">
    <property type="entry name" value="PGAM"/>
    <property type="match status" value="1"/>
</dbReference>
<dbReference type="STRING" id="1798377.A2872_02985"/>
<proteinExistence type="inferred from homology"/>
<protein>
    <recommendedName>
        <fullName evidence="7">2,3-bisphosphoglycerate-dependent phosphoglycerate mutase</fullName>
        <ecNumber evidence="7">5.4.2.11</ecNumber>
    </recommendedName>
</protein>
<evidence type="ECO:0000313" key="8">
    <source>
        <dbReference type="EMBL" id="OGG07408.1"/>
    </source>
</evidence>
<dbReference type="UniPathway" id="UPA00109">
    <property type="reaction ID" value="UER00186"/>
</dbReference>
<comment type="catalytic activity">
    <reaction evidence="7">
        <text>(2R)-2-phosphoglycerate = (2R)-3-phosphoglycerate</text>
        <dbReference type="Rhea" id="RHEA:15901"/>
        <dbReference type="ChEBI" id="CHEBI:58272"/>
        <dbReference type="ChEBI" id="CHEBI:58289"/>
        <dbReference type="EC" id="5.4.2.11"/>
    </reaction>
</comment>
<dbReference type="GO" id="GO:0006096">
    <property type="term" value="P:glycolytic process"/>
    <property type="evidence" value="ECO:0007669"/>
    <property type="project" value="UniProtKB-UniPathway"/>
</dbReference>
<feature type="binding site" evidence="5">
    <location>
        <position position="58"/>
    </location>
    <ligand>
        <name>substrate</name>
    </ligand>
</feature>
<feature type="binding site" evidence="5">
    <location>
        <begin position="8"/>
        <end position="15"/>
    </location>
    <ligand>
        <name>substrate</name>
    </ligand>
</feature>
<feature type="active site" description="Tele-phosphohistidine intermediate" evidence="4">
    <location>
        <position position="9"/>
    </location>
</feature>
<evidence type="ECO:0000256" key="5">
    <source>
        <dbReference type="PIRSR" id="PIRSR613078-2"/>
    </source>
</evidence>
<evidence type="ECO:0000256" key="6">
    <source>
        <dbReference type="PIRSR" id="PIRSR613078-3"/>
    </source>
</evidence>
<accession>A0A1F5Z4M9</accession>
<organism evidence="8 9">
    <name type="scientific">Candidatus Gottesmanbacteria bacterium RIFCSPHIGHO2_01_FULL_42_12</name>
    <dbReference type="NCBI Taxonomy" id="1798377"/>
    <lineage>
        <taxon>Bacteria</taxon>
        <taxon>Candidatus Gottesmaniibacteriota</taxon>
    </lineage>
</organism>
<dbReference type="NCBIfam" id="TIGR01258">
    <property type="entry name" value="pgm_1"/>
    <property type="match status" value="1"/>
</dbReference>
<feature type="binding site" evidence="5">
    <location>
        <begin position="111"/>
        <end position="112"/>
    </location>
    <ligand>
        <name>substrate</name>
    </ligand>
</feature>
<comment type="similarity">
    <text evidence="1">Belongs to the phosphoglycerate mutase family. BPG-dependent PGAM subfamily.</text>
</comment>
<dbReference type="InterPro" id="IPR001345">
    <property type="entry name" value="PG/BPGM_mutase_AS"/>
</dbReference>
<sequence length="203" mass="23785">MAYLALVRHGESQWNALDLWTGWSDCHLTEKGKRQAREAGEKLKSIKWDYIFESDLIRSWETTDEIIKVLGQNIPRIKSRDIKERDYGNFTGLNKFQVENQYGYDLFEKWRRGWDFPLPHGETLKDVSARTIPFFEKEIIGKLEDNKNVIISAHGNSLRALVKYLENIPEDQIHLQLLEIPVGTIIMYKFEEGKFTPLDQVVN</sequence>
<dbReference type="EC" id="5.4.2.11" evidence="7"/>
<feature type="site" description="Transition state stabilizer" evidence="6">
    <location>
        <position position="154"/>
    </location>
</feature>
<dbReference type="EMBL" id="MFJG01000006">
    <property type="protein sequence ID" value="OGG07408.1"/>
    <property type="molecule type" value="Genomic_DNA"/>
</dbReference>
<feature type="binding site" evidence="5">
    <location>
        <begin position="21"/>
        <end position="22"/>
    </location>
    <ligand>
        <name>substrate</name>
    </ligand>
</feature>
<dbReference type="CDD" id="cd07067">
    <property type="entry name" value="HP_PGM_like"/>
    <property type="match status" value="1"/>
</dbReference>